<proteinExistence type="predicted"/>
<evidence type="ECO:0000313" key="2">
    <source>
        <dbReference type="Proteomes" id="UP000603434"/>
    </source>
</evidence>
<dbReference type="AlphaFoldDB" id="A0A8J6NMM2"/>
<protein>
    <submittedName>
        <fullName evidence="1">Uncharacterized protein</fullName>
    </submittedName>
</protein>
<organism evidence="1 2">
    <name type="scientific">Candidatus Desulfatibia profunda</name>
    <dbReference type="NCBI Taxonomy" id="2841695"/>
    <lineage>
        <taxon>Bacteria</taxon>
        <taxon>Pseudomonadati</taxon>
        <taxon>Thermodesulfobacteriota</taxon>
        <taxon>Desulfobacteria</taxon>
        <taxon>Desulfobacterales</taxon>
        <taxon>Desulfobacterales incertae sedis</taxon>
        <taxon>Candidatus Desulfatibia</taxon>
    </lineage>
</organism>
<dbReference type="Pfam" id="PF25705">
    <property type="entry name" value="Gad1"/>
    <property type="match status" value="1"/>
</dbReference>
<dbReference type="InterPro" id="IPR057845">
    <property type="entry name" value="Gad1"/>
</dbReference>
<dbReference type="EMBL" id="JACNJH010000113">
    <property type="protein sequence ID" value="MBC8360899.1"/>
    <property type="molecule type" value="Genomic_DNA"/>
</dbReference>
<reference evidence="1 2" key="1">
    <citation type="submission" date="2020-08" db="EMBL/GenBank/DDBJ databases">
        <title>Bridging the membrane lipid divide: bacteria of the FCB group superphylum have the potential to synthesize archaeal ether lipids.</title>
        <authorList>
            <person name="Villanueva L."/>
            <person name="Von Meijenfeldt F.A.B."/>
            <person name="Westbye A.B."/>
            <person name="Yadav S."/>
            <person name="Hopmans E.C."/>
            <person name="Dutilh B.E."/>
            <person name="Sinninghe Damste J.S."/>
        </authorList>
    </citation>
    <scope>NUCLEOTIDE SEQUENCE [LARGE SCALE GENOMIC DNA]</scope>
    <source>
        <strain evidence="1">NIOZ-UU30</strain>
    </source>
</reference>
<name>A0A8J6NMM2_9BACT</name>
<accession>A0A8J6NMM2</accession>
<sequence length="337" mass="39416">MTESKLNILAVKTNKGFYIQGREDASPYPKDLIYLLFNGKHPKKTFDSQWFFVDSEVTTVEKKVSQPNINHRYELKDDLPFIEGVELPKVMPKDEVMELDEDGKYCQWKYEFKHLQTFYELKSDQQPPKIEPIEFSFSVILEIPEIKIEPDFKYTVQQTGAWGSDQKTYDIKMDKIVHQTIDKIVFPWVVLPSLPSAMSSADTYAIIRQHVKQNIDQRYAQITSDYEFCFEVAKVVPLATPIETQRELKSARGRSYRKRRYSHSLVKNRVIKKVFEMTYAPENYRGYTPIPSFTGKDHQDLKKNIDKFLDDLMARINDPLIECKHCDGMGVILEKGE</sequence>
<comment type="caution">
    <text evidence="1">The sequence shown here is derived from an EMBL/GenBank/DDBJ whole genome shotgun (WGS) entry which is preliminary data.</text>
</comment>
<dbReference type="Proteomes" id="UP000603434">
    <property type="component" value="Unassembled WGS sequence"/>
</dbReference>
<gene>
    <name evidence="1" type="ORF">H8E23_05845</name>
</gene>
<evidence type="ECO:0000313" key="1">
    <source>
        <dbReference type="EMBL" id="MBC8360899.1"/>
    </source>
</evidence>